<gene>
    <name evidence="1" type="ORF">GGD56_004895</name>
</gene>
<keyword evidence="2" id="KW-1185">Reference proteome</keyword>
<evidence type="ECO:0000313" key="1">
    <source>
        <dbReference type="EMBL" id="MBB4231029.1"/>
    </source>
</evidence>
<evidence type="ECO:0000313" key="2">
    <source>
        <dbReference type="Proteomes" id="UP000551353"/>
    </source>
</evidence>
<comment type="caution">
    <text evidence="1">The sequence shown here is derived from an EMBL/GenBank/DDBJ whole genome shotgun (WGS) entry which is preliminary data.</text>
</comment>
<organism evidence="1 2">
    <name type="scientific">Rhizobium mongolense</name>
    <dbReference type="NCBI Taxonomy" id="57676"/>
    <lineage>
        <taxon>Bacteria</taxon>
        <taxon>Pseudomonadati</taxon>
        <taxon>Pseudomonadota</taxon>
        <taxon>Alphaproteobacteria</taxon>
        <taxon>Hyphomicrobiales</taxon>
        <taxon>Rhizobiaceae</taxon>
        <taxon>Rhizobium/Agrobacterium group</taxon>
        <taxon>Rhizobium</taxon>
    </lineage>
</organism>
<name>A0ABR6IT06_9HYPH</name>
<dbReference type="Proteomes" id="UP000551353">
    <property type="component" value="Unassembled WGS sequence"/>
</dbReference>
<dbReference type="EMBL" id="JACIFX010000006">
    <property type="protein sequence ID" value="MBB4231029.1"/>
    <property type="molecule type" value="Genomic_DNA"/>
</dbReference>
<reference evidence="1 2" key="1">
    <citation type="submission" date="2020-08" db="EMBL/GenBank/DDBJ databases">
        <title>Genomic Encyclopedia of Type Strains, Phase IV (KMG-V): Genome sequencing to study the core and pangenomes of soil and plant-associated prokaryotes.</title>
        <authorList>
            <person name="Whitman W."/>
        </authorList>
    </citation>
    <scope>NUCLEOTIDE SEQUENCE [LARGE SCALE GENOMIC DNA]</scope>
    <source>
        <strain evidence="1 2">SEMIA 4087</strain>
    </source>
</reference>
<sequence length="185" mass="21248">MHDSGSGRMHAKTREGVRRPLHELVAFGVSVVFTGDIQTKSTLLGVEVHAERVVCRNVDANNRVQGGRIAARFRERGSHASDIYERGTARRIVHENPVWQKRDFFFARSRIQPIQDRSLRSPGIFARGAQYVLKQNSMNLRKTLQLPLSFDNEIDYRESRPVYFDRRRESIRHGLNSSGALYSIL</sequence>
<protein>
    <submittedName>
        <fullName evidence="1">Uncharacterized protein</fullName>
    </submittedName>
</protein>
<proteinExistence type="predicted"/>
<accession>A0ABR6IT06</accession>